<evidence type="ECO:0000313" key="2">
    <source>
        <dbReference type="Proteomes" id="UP000289738"/>
    </source>
</evidence>
<accession>A0A444Z9U0</accession>
<organism evidence="1 2">
    <name type="scientific">Arachis hypogaea</name>
    <name type="common">Peanut</name>
    <dbReference type="NCBI Taxonomy" id="3818"/>
    <lineage>
        <taxon>Eukaryota</taxon>
        <taxon>Viridiplantae</taxon>
        <taxon>Streptophyta</taxon>
        <taxon>Embryophyta</taxon>
        <taxon>Tracheophyta</taxon>
        <taxon>Spermatophyta</taxon>
        <taxon>Magnoliopsida</taxon>
        <taxon>eudicotyledons</taxon>
        <taxon>Gunneridae</taxon>
        <taxon>Pentapetalae</taxon>
        <taxon>rosids</taxon>
        <taxon>fabids</taxon>
        <taxon>Fabales</taxon>
        <taxon>Fabaceae</taxon>
        <taxon>Papilionoideae</taxon>
        <taxon>50 kb inversion clade</taxon>
        <taxon>dalbergioids sensu lato</taxon>
        <taxon>Dalbergieae</taxon>
        <taxon>Pterocarpus clade</taxon>
        <taxon>Arachis</taxon>
    </lineage>
</organism>
<dbReference type="AlphaFoldDB" id="A0A444Z9U0"/>
<comment type="caution">
    <text evidence="1">The sequence shown here is derived from an EMBL/GenBank/DDBJ whole genome shotgun (WGS) entry which is preliminary data.</text>
</comment>
<keyword evidence="2" id="KW-1185">Reference proteome</keyword>
<reference evidence="1 2" key="1">
    <citation type="submission" date="2019-01" db="EMBL/GenBank/DDBJ databases">
        <title>Sequencing of cultivated peanut Arachis hypogaea provides insights into genome evolution and oil improvement.</title>
        <authorList>
            <person name="Chen X."/>
        </authorList>
    </citation>
    <scope>NUCLEOTIDE SEQUENCE [LARGE SCALE GENOMIC DNA]</scope>
    <source>
        <strain evidence="2">cv. Fuhuasheng</strain>
        <tissue evidence="1">Leaves</tissue>
    </source>
</reference>
<name>A0A444Z9U0_ARAHY</name>
<dbReference type="EMBL" id="SDMP01000015">
    <property type="protein sequence ID" value="RYR10936.1"/>
    <property type="molecule type" value="Genomic_DNA"/>
</dbReference>
<evidence type="ECO:0008006" key="3">
    <source>
        <dbReference type="Google" id="ProtNLM"/>
    </source>
</evidence>
<sequence length="161" mass="19288">MNLIECINSVHKGMHNLPVMAIIRSTFYWLNELFIQKSVEAHEHVRNRFTYLEFATKRVEESFRSAGNIVVNWFDRCNEMFEIRKIQRLDWQVYVYDVYKISKFYKVYRGVFVPMGDPSTWSRYDGANVITNWTLRHTAKGRPKSTCYLNEMDSRDTRAPR</sequence>
<proteinExistence type="predicted"/>
<gene>
    <name evidence="1" type="ORF">Ahy_B05g079419</name>
</gene>
<evidence type="ECO:0000313" key="1">
    <source>
        <dbReference type="EMBL" id="RYR10936.1"/>
    </source>
</evidence>
<protein>
    <recommendedName>
        <fullName evidence="3">Protein FAR1-RELATED SEQUENCE</fullName>
    </recommendedName>
</protein>
<dbReference type="Proteomes" id="UP000289738">
    <property type="component" value="Chromosome B05"/>
</dbReference>